<feature type="coiled-coil region" evidence="1">
    <location>
        <begin position="296"/>
        <end position="372"/>
    </location>
</feature>
<gene>
    <name evidence="3" type="ORF">TVAG_168160</name>
</gene>
<reference evidence="3" key="2">
    <citation type="journal article" date="2007" name="Science">
        <title>Draft genome sequence of the sexually transmitted pathogen Trichomonas vaginalis.</title>
        <authorList>
            <person name="Carlton J.M."/>
            <person name="Hirt R.P."/>
            <person name="Silva J.C."/>
            <person name="Delcher A.L."/>
            <person name="Schatz M."/>
            <person name="Zhao Q."/>
            <person name="Wortman J.R."/>
            <person name="Bidwell S.L."/>
            <person name="Alsmark U.C.M."/>
            <person name="Besteiro S."/>
            <person name="Sicheritz-Ponten T."/>
            <person name="Noel C.J."/>
            <person name="Dacks J.B."/>
            <person name="Foster P.G."/>
            <person name="Simillion C."/>
            <person name="Van de Peer Y."/>
            <person name="Miranda-Saavedra D."/>
            <person name="Barton G.J."/>
            <person name="Westrop G.D."/>
            <person name="Mueller S."/>
            <person name="Dessi D."/>
            <person name="Fiori P.L."/>
            <person name="Ren Q."/>
            <person name="Paulsen I."/>
            <person name="Zhang H."/>
            <person name="Bastida-Corcuera F.D."/>
            <person name="Simoes-Barbosa A."/>
            <person name="Brown M.T."/>
            <person name="Hayes R.D."/>
            <person name="Mukherjee M."/>
            <person name="Okumura C.Y."/>
            <person name="Schneider R."/>
            <person name="Smith A.J."/>
            <person name="Vanacova S."/>
            <person name="Villalvazo M."/>
            <person name="Haas B.J."/>
            <person name="Pertea M."/>
            <person name="Feldblyum T.V."/>
            <person name="Utterback T.R."/>
            <person name="Shu C.L."/>
            <person name="Osoegawa K."/>
            <person name="de Jong P.J."/>
            <person name="Hrdy I."/>
            <person name="Horvathova L."/>
            <person name="Zubacova Z."/>
            <person name="Dolezal P."/>
            <person name="Malik S.B."/>
            <person name="Logsdon J.M. Jr."/>
            <person name="Henze K."/>
            <person name="Gupta A."/>
            <person name="Wang C.C."/>
            <person name="Dunne R.L."/>
            <person name="Upcroft J.A."/>
            <person name="Upcroft P."/>
            <person name="White O."/>
            <person name="Salzberg S.L."/>
            <person name="Tang P."/>
            <person name="Chiu C.-H."/>
            <person name="Lee Y.-S."/>
            <person name="Embley T.M."/>
            <person name="Coombs G.H."/>
            <person name="Mottram J.C."/>
            <person name="Tachezy J."/>
            <person name="Fraser-Liggett C.M."/>
            <person name="Johnson P.J."/>
        </authorList>
    </citation>
    <scope>NUCLEOTIDE SEQUENCE [LARGE SCALE GENOMIC DNA]</scope>
    <source>
        <strain evidence="3">G3</strain>
    </source>
</reference>
<evidence type="ECO:0000256" key="1">
    <source>
        <dbReference type="SAM" id="Coils"/>
    </source>
</evidence>
<dbReference type="OrthoDB" id="10613838at2759"/>
<organism evidence="3 4">
    <name type="scientific">Trichomonas vaginalis (strain ATCC PRA-98 / G3)</name>
    <dbReference type="NCBI Taxonomy" id="412133"/>
    <lineage>
        <taxon>Eukaryota</taxon>
        <taxon>Metamonada</taxon>
        <taxon>Parabasalia</taxon>
        <taxon>Trichomonadida</taxon>
        <taxon>Trichomonadidae</taxon>
        <taxon>Trichomonas</taxon>
    </lineage>
</organism>
<dbReference type="EMBL" id="DS113703">
    <property type="protein sequence ID" value="EAX97719.1"/>
    <property type="molecule type" value="Genomic_DNA"/>
</dbReference>
<feature type="compositionally biased region" description="Basic and acidic residues" evidence="2">
    <location>
        <begin position="644"/>
        <end position="663"/>
    </location>
</feature>
<dbReference type="RefSeq" id="XP_001310649.1">
    <property type="nucleotide sequence ID" value="XM_001310648.1"/>
</dbReference>
<dbReference type="Proteomes" id="UP000001542">
    <property type="component" value="Unassembled WGS sequence"/>
</dbReference>
<feature type="region of interest" description="Disordered" evidence="2">
    <location>
        <begin position="465"/>
        <end position="524"/>
    </location>
</feature>
<keyword evidence="1" id="KW-0175">Coiled coil</keyword>
<proteinExistence type="predicted"/>
<evidence type="ECO:0000256" key="2">
    <source>
        <dbReference type="SAM" id="MobiDB-lite"/>
    </source>
</evidence>
<evidence type="ECO:0000313" key="4">
    <source>
        <dbReference type="Proteomes" id="UP000001542"/>
    </source>
</evidence>
<feature type="region of interest" description="Disordered" evidence="2">
    <location>
        <begin position="638"/>
        <end position="663"/>
    </location>
</feature>
<dbReference type="VEuPathDB" id="TrichDB:TVAG_168160"/>
<name>A2FBI4_TRIV3</name>
<evidence type="ECO:0000313" key="3">
    <source>
        <dbReference type="EMBL" id="EAX97719.1"/>
    </source>
</evidence>
<feature type="coiled-coil region" evidence="1">
    <location>
        <begin position="55"/>
        <end position="92"/>
    </location>
</feature>
<feature type="compositionally biased region" description="Polar residues" evidence="2">
    <location>
        <begin position="514"/>
        <end position="524"/>
    </location>
</feature>
<dbReference type="AlphaFoldDB" id="A2FBI4"/>
<feature type="compositionally biased region" description="Basic residues" evidence="2">
    <location>
        <begin position="499"/>
        <end position="508"/>
    </location>
</feature>
<sequence length="663" mass="75341">MKHTGKALPPLAPPPLSRPELKKITSLVNKALTSTSLKEKNDILQEMRVMWIPQNEELENILASSAEKAAELDKMQKQMETLKNTCDTLKTNTSFYYKADLIRSRRSEATIERSIKSSEAELTKIASVNCPNKLSQVNELKDSPDQYLFTLIDLNLARLEEMAYAYKKRLLIVEQSQESTDLILKEFGSVYGLLDREKQLAEENQKLRDEEKSYIKDAFTRRRKFAEMSPVVARNLSSVFKRGIEFENESLENFRNSDFTVPDIEQSDLDFDIICHDQGFSTEPDHFDEQEFSSTSDELSEQLVNAKDQRDRLKILRDLIQVMETNNSKLMQDISACRQKRRPRSDAPQTRLDKLLDENEHLFERVASAQDSLEKNTEESSNLAKDVLTMMKHRSGYSQSFVDLITQYRDLSKAHSIASTMLNIDKDIVRTIMYVTSSLGEQLLSGVSSEHEVRNLLSRDITSSSKLLEETAPPAPVNVSPPKEEPIQEEVSMMSLATRQKKPKRSRPHRDLSSGRNANSSQTNLEVASMLSLEVGSIKPPEDINDKKPVNASELLMNASRAELLNAVSLVLDLGGFTVGIDESFHNLFHDSFKNMLASFKSDTSLHMHEFGQCMSENYGTIRLCSQRILVKQKENVSIQTEAAPRKDEEIQCGDENHTGRKK</sequence>
<keyword evidence="4" id="KW-1185">Reference proteome</keyword>
<reference evidence="3" key="1">
    <citation type="submission" date="2006-10" db="EMBL/GenBank/DDBJ databases">
        <authorList>
            <person name="Amadeo P."/>
            <person name="Zhao Q."/>
            <person name="Wortman J."/>
            <person name="Fraser-Liggett C."/>
            <person name="Carlton J."/>
        </authorList>
    </citation>
    <scope>NUCLEOTIDE SEQUENCE</scope>
    <source>
        <strain evidence="3">G3</strain>
    </source>
</reference>
<protein>
    <submittedName>
        <fullName evidence="3">Uncharacterized protein</fullName>
    </submittedName>
</protein>
<dbReference type="VEuPathDB" id="TrichDB:TVAGG3_0129680"/>
<dbReference type="KEGG" id="tva:4755503"/>
<accession>A2FBI4</accession>
<dbReference type="InParanoid" id="A2FBI4"/>
<dbReference type="SMR" id="A2FBI4"/>